<dbReference type="PANTHER" id="PTHR30572:SF4">
    <property type="entry name" value="ABC TRANSPORTER PERMEASE YTRF"/>
    <property type="match status" value="1"/>
</dbReference>
<sequence length="396" mass="42858">MSFLFESIKQALRSLASNKVRTALTMLGVVIGIFSVITLVTIGEGAKTFVTDQILNLGAGYDSFIVVAGKDQSVPPNPKFVYSDINYIKNRVPEIRDVVALSPGTGDVFYGKKKFKAPIIIGITANSPQLLHIEPVKGRFFTQAEVDGRKKVALLGPTIAKDLFGGLDPIGERIKIRGNKYLVIGVTKSMGSIGPIDVDKRVVIPVTTAQNMMGTNNIMRFNIFPKDLGKMDEVKEKVRLAFIRRLGNDDFRFMTSKGLLDAVNNILGALTGFISGIAAISLLVGGIGIMNIMLVAVNERVREIGVRKAIGAKSRDIVLQFLVESMLISLIGGILGIFFGLVGAFLIMWAIKGTLIIAWWAVILATAVSAAVGVFFGVYPALRAARLDPVIALRYE</sequence>
<gene>
    <name evidence="10" type="ORF">A2625_06955</name>
</gene>
<evidence type="ECO:0000256" key="1">
    <source>
        <dbReference type="ARBA" id="ARBA00004651"/>
    </source>
</evidence>
<feature type="transmembrane region" description="Helical" evidence="7">
    <location>
        <begin position="318"/>
        <end position="351"/>
    </location>
</feature>
<evidence type="ECO:0000313" key="10">
    <source>
        <dbReference type="EMBL" id="OGB90811.1"/>
    </source>
</evidence>
<protein>
    <recommendedName>
        <fullName evidence="12">ABC transporter permease</fullName>
    </recommendedName>
</protein>
<evidence type="ECO:0000256" key="2">
    <source>
        <dbReference type="ARBA" id="ARBA00022475"/>
    </source>
</evidence>
<dbReference type="InterPro" id="IPR050250">
    <property type="entry name" value="Macrolide_Exporter_MacB"/>
</dbReference>
<organism evidence="10 11">
    <name type="scientific">candidate division WOR-1 bacterium RIFCSPHIGHO2_01_FULL_53_15</name>
    <dbReference type="NCBI Taxonomy" id="1802564"/>
    <lineage>
        <taxon>Bacteria</taxon>
        <taxon>Bacillati</taxon>
        <taxon>Saganbacteria</taxon>
    </lineage>
</organism>
<evidence type="ECO:0000259" key="8">
    <source>
        <dbReference type="Pfam" id="PF02687"/>
    </source>
</evidence>
<feature type="transmembrane region" description="Helical" evidence="7">
    <location>
        <begin position="273"/>
        <end position="297"/>
    </location>
</feature>
<feature type="domain" description="ABC3 transporter permease C-terminal" evidence="8">
    <location>
        <begin position="277"/>
        <end position="389"/>
    </location>
</feature>
<dbReference type="GO" id="GO:0005886">
    <property type="term" value="C:plasma membrane"/>
    <property type="evidence" value="ECO:0007669"/>
    <property type="project" value="UniProtKB-SubCell"/>
</dbReference>
<evidence type="ECO:0008006" key="12">
    <source>
        <dbReference type="Google" id="ProtNLM"/>
    </source>
</evidence>
<dbReference type="Pfam" id="PF02687">
    <property type="entry name" value="FtsX"/>
    <property type="match status" value="1"/>
</dbReference>
<dbReference type="PANTHER" id="PTHR30572">
    <property type="entry name" value="MEMBRANE COMPONENT OF TRANSPORTER-RELATED"/>
    <property type="match status" value="1"/>
</dbReference>
<evidence type="ECO:0000256" key="3">
    <source>
        <dbReference type="ARBA" id="ARBA00022692"/>
    </source>
</evidence>
<keyword evidence="5 7" id="KW-0472">Membrane</keyword>
<dbReference type="InterPro" id="IPR025857">
    <property type="entry name" value="MacB_PCD"/>
</dbReference>
<evidence type="ECO:0000256" key="4">
    <source>
        <dbReference type="ARBA" id="ARBA00022989"/>
    </source>
</evidence>
<keyword evidence="2" id="KW-1003">Cell membrane</keyword>
<dbReference type="GO" id="GO:0022857">
    <property type="term" value="F:transmembrane transporter activity"/>
    <property type="evidence" value="ECO:0007669"/>
    <property type="project" value="TreeGrafter"/>
</dbReference>
<reference evidence="10 11" key="1">
    <citation type="journal article" date="2016" name="Nat. Commun.">
        <title>Thousands of microbial genomes shed light on interconnected biogeochemical processes in an aquifer system.</title>
        <authorList>
            <person name="Anantharaman K."/>
            <person name="Brown C.T."/>
            <person name="Hug L.A."/>
            <person name="Sharon I."/>
            <person name="Castelle C.J."/>
            <person name="Probst A.J."/>
            <person name="Thomas B.C."/>
            <person name="Singh A."/>
            <person name="Wilkins M.J."/>
            <person name="Karaoz U."/>
            <person name="Brodie E.L."/>
            <person name="Williams K.H."/>
            <person name="Hubbard S.S."/>
            <person name="Banfield J.F."/>
        </authorList>
    </citation>
    <scope>NUCLEOTIDE SEQUENCE [LARGE SCALE GENOMIC DNA]</scope>
</reference>
<evidence type="ECO:0000259" key="9">
    <source>
        <dbReference type="Pfam" id="PF12704"/>
    </source>
</evidence>
<evidence type="ECO:0000313" key="11">
    <source>
        <dbReference type="Proteomes" id="UP000178724"/>
    </source>
</evidence>
<keyword evidence="4 7" id="KW-1133">Transmembrane helix</keyword>
<evidence type="ECO:0000256" key="7">
    <source>
        <dbReference type="SAM" id="Phobius"/>
    </source>
</evidence>
<dbReference type="Pfam" id="PF12704">
    <property type="entry name" value="MacB_PCD"/>
    <property type="match status" value="1"/>
</dbReference>
<accession>A0A1F4Q4D2</accession>
<feature type="transmembrane region" description="Helical" evidence="7">
    <location>
        <begin position="357"/>
        <end position="379"/>
    </location>
</feature>
<dbReference type="Proteomes" id="UP000178724">
    <property type="component" value="Unassembled WGS sequence"/>
</dbReference>
<comment type="similarity">
    <text evidence="6">Belongs to the ABC-4 integral membrane protein family.</text>
</comment>
<dbReference type="EMBL" id="METM01000004">
    <property type="protein sequence ID" value="OGB90811.1"/>
    <property type="molecule type" value="Genomic_DNA"/>
</dbReference>
<proteinExistence type="inferred from homology"/>
<dbReference type="InterPro" id="IPR003838">
    <property type="entry name" value="ABC3_permease_C"/>
</dbReference>
<comment type="subcellular location">
    <subcellularLocation>
        <location evidence="1">Cell membrane</location>
        <topology evidence="1">Multi-pass membrane protein</topology>
    </subcellularLocation>
</comment>
<comment type="caution">
    <text evidence="10">The sequence shown here is derived from an EMBL/GenBank/DDBJ whole genome shotgun (WGS) entry which is preliminary data.</text>
</comment>
<evidence type="ECO:0000256" key="6">
    <source>
        <dbReference type="ARBA" id="ARBA00038076"/>
    </source>
</evidence>
<dbReference type="AlphaFoldDB" id="A0A1F4Q4D2"/>
<name>A0A1F4Q4D2_UNCSA</name>
<evidence type="ECO:0000256" key="5">
    <source>
        <dbReference type="ARBA" id="ARBA00023136"/>
    </source>
</evidence>
<keyword evidence="3 7" id="KW-0812">Transmembrane</keyword>
<feature type="domain" description="MacB-like periplasmic core" evidence="9">
    <location>
        <begin position="22"/>
        <end position="239"/>
    </location>
</feature>
<feature type="transmembrane region" description="Helical" evidence="7">
    <location>
        <begin position="20"/>
        <end position="42"/>
    </location>
</feature>